<dbReference type="Pfam" id="PF10609">
    <property type="entry name" value="ParA"/>
    <property type="match status" value="1"/>
</dbReference>
<dbReference type="GO" id="GO:0005524">
    <property type="term" value="F:ATP binding"/>
    <property type="evidence" value="ECO:0007669"/>
    <property type="project" value="UniProtKB-KW"/>
</dbReference>
<dbReference type="InterPro" id="IPR050678">
    <property type="entry name" value="DNA_Partitioning_ATPase"/>
</dbReference>
<dbReference type="NCBIfam" id="NF047398">
    <property type="entry name" value="AAA_KGGVGR"/>
    <property type="match status" value="1"/>
</dbReference>
<dbReference type="InterPro" id="IPR033756">
    <property type="entry name" value="YlxH/NBP35"/>
</dbReference>
<dbReference type="Proteomes" id="UP000019460">
    <property type="component" value="Unassembled WGS sequence"/>
</dbReference>
<dbReference type="SUPFAM" id="SSF52540">
    <property type="entry name" value="P-loop containing nucleoside triphosphate hydrolases"/>
    <property type="match status" value="1"/>
</dbReference>
<keyword evidence="2" id="KW-0067">ATP-binding</keyword>
<accession>W9V1J4</accession>
<name>W9V1J4_9GAMM</name>
<comment type="caution">
    <text evidence="3">The sequence shown here is derived from an EMBL/GenBank/DDBJ whole genome shotgun (WGS) entry which is preliminary data.</text>
</comment>
<keyword evidence="4" id="KW-1185">Reference proteome</keyword>
<reference evidence="3 4" key="1">
    <citation type="submission" date="2012-11" db="EMBL/GenBank/DDBJ databases">
        <title>Genome assembly of Thiorhodococcus sp. AK35.</title>
        <authorList>
            <person name="Nupur N."/>
            <person name="Khatri I."/>
            <person name="Subramanian S."/>
            <person name="Pinnaka A."/>
        </authorList>
    </citation>
    <scope>NUCLEOTIDE SEQUENCE [LARGE SCALE GENOMIC DNA]</scope>
    <source>
        <strain evidence="3 4">AK35</strain>
    </source>
</reference>
<proteinExistence type="predicted"/>
<evidence type="ECO:0000256" key="1">
    <source>
        <dbReference type="ARBA" id="ARBA00022741"/>
    </source>
</evidence>
<dbReference type="PANTHER" id="PTHR13696:SF52">
    <property type="entry name" value="PARA FAMILY PROTEIN CT_582"/>
    <property type="match status" value="1"/>
</dbReference>
<evidence type="ECO:0000313" key="4">
    <source>
        <dbReference type="Proteomes" id="UP000019460"/>
    </source>
</evidence>
<dbReference type="RefSeq" id="WP_052348307.1">
    <property type="nucleotide sequence ID" value="NZ_AONC01000079.1"/>
</dbReference>
<gene>
    <name evidence="3" type="ORF">D779_3961</name>
</gene>
<dbReference type="Gene3D" id="3.40.50.300">
    <property type="entry name" value="P-loop containing nucleotide triphosphate hydrolases"/>
    <property type="match status" value="1"/>
</dbReference>
<keyword evidence="1" id="KW-0547">Nucleotide-binding</keyword>
<protein>
    <submittedName>
        <fullName evidence="3">Uncharacterized protein</fullName>
    </submittedName>
</protein>
<evidence type="ECO:0000313" key="3">
    <source>
        <dbReference type="EMBL" id="EXJ13214.1"/>
    </source>
</evidence>
<dbReference type="OrthoDB" id="9804460at2"/>
<dbReference type="eggNOG" id="COG0455">
    <property type="taxonomic scope" value="Bacteria"/>
</dbReference>
<dbReference type="STRING" id="1249627.D779_3961"/>
<dbReference type="PANTHER" id="PTHR13696">
    <property type="entry name" value="P-LOOP CONTAINING NUCLEOSIDE TRIPHOSPHATE HYDROLASE"/>
    <property type="match status" value="1"/>
</dbReference>
<dbReference type="AlphaFoldDB" id="W9V1J4"/>
<evidence type="ECO:0000256" key="2">
    <source>
        <dbReference type="ARBA" id="ARBA00022840"/>
    </source>
</evidence>
<dbReference type="EMBL" id="AONC01000079">
    <property type="protein sequence ID" value="EXJ13214.1"/>
    <property type="molecule type" value="Genomic_DNA"/>
</dbReference>
<organism evidence="3 4">
    <name type="scientific">Imhoffiella purpurea</name>
    <dbReference type="NCBI Taxonomy" id="1249627"/>
    <lineage>
        <taxon>Bacteria</taxon>
        <taxon>Pseudomonadati</taxon>
        <taxon>Pseudomonadota</taxon>
        <taxon>Gammaproteobacteria</taxon>
        <taxon>Chromatiales</taxon>
        <taxon>Chromatiaceae</taxon>
        <taxon>Imhoffiella</taxon>
    </lineage>
</organism>
<dbReference type="InterPro" id="IPR027417">
    <property type="entry name" value="P-loop_NTPase"/>
</dbReference>
<sequence>METIRFDQSLDVFASLILDTLGGDVLKAGTVLRNASGHLAFITDSELPQETARHAEQTLAERLPAYCRSGGVVLTPQLPGVAALSRHGRVYLEEVTTPGGRFPIRVMEQRIVGQDWLEAPAPSVNAPAAPRIVFASLKGGVGRSTALAVVAADLARRGRKVLVVDLDLEAPGIGTMLLTQEALPRFGLLDWYVEQAINGTDRDFLLDMIAASDFGAGRGLIDVAPAVGKTGHRHPANILAKIARAYLEQPEKEGTGTLSFLDQTRRLIDALSDLKRYDAILIDARAGLNESTAAAILGLGAQILLFGEHTPQTFAGYRYLLAHLARFPRSEADDWLYRLRTVHAKASADLDRQQAFRDQAYSIFQDYLYQDIPLPGEDGNPSAETSLPEASIDDPEAPHFAWPVLRDSNYFDVDPLSEPAQLTPALYERTYRALLEGVNSLLVPES</sequence>
<dbReference type="PATRIC" id="fig|1249627.3.peg.4038"/>